<dbReference type="EMBL" id="QTSX02005013">
    <property type="protein sequence ID" value="KAJ9062302.1"/>
    <property type="molecule type" value="Genomic_DNA"/>
</dbReference>
<organism evidence="1 2">
    <name type="scientific">Entomophthora muscae</name>
    <dbReference type="NCBI Taxonomy" id="34485"/>
    <lineage>
        <taxon>Eukaryota</taxon>
        <taxon>Fungi</taxon>
        <taxon>Fungi incertae sedis</taxon>
        <taxon>Zoopagomycota</taxon>
        <taxon>Entomophthoromycotina</taxon>
        <taxon>Entomophthoromycetes</taxon>
        <taxon>Entomophthorales</taxon>
        <taxon>Entomophthoraceae</taxon>
        <taxon>Entomophthora</taxon>
    </lineage>
</organism>
<gene>
    <name evidence="1" type="ORF">DSO57_1012096</name>
</gene>
<reference evidence="1" key="1">
    <citation type="submission" date="2022-04" db="EMBL/GenBank/DDBJ databases">
        <title>Genome of the entomopathogenic fungus Entomophthora muscae.</title>
        <authorList>
            <person name="Elya C."/>
            <person name="Lovett B.R."/>
            <person name="Lee E."/>
            <person name="Macias A.M."/>
            <person name="Hajek A.E."/>
            <person name="De Bivort B.L."/>
            <person name="Kasson M.T."/>
            <person name="De Fine Licht H.H."/>
            <person name="Stajich J.E."/>
        </authorList>
    </citation>
    <scope>NUCLEOTIDE SEQUENCE</scope>
    <source>
        <strain evidence="1">Berkeley</strain>
    </source>
</reference>
<sequence length="151" mass="16174">MALVQEGHSLDGSSRRVAQLFCFGAIFLGKAFWSTFLQGQGSDCVRNILDTYTCVINAQTPTVTKQTSTTKKTSTVITQKLATTTTQKPTTTKLLPAAIEQMYTATVQASTTLVSPACKPSANQAPMSQPVTCQPLPSYASRPVPIHSFGK</sequence>
<comment type="caution">
    <text evidence="1">The sequence shown here is derived from an EMBL/GenBank/DDBJ whole genome shotgun (WGS) entry which is preliminary data.</text>
</comment>
<name>A0ACC2SIV2_9FUNG</name>
<dbReference type="Proteomes" id="UP001165960">
    <property type="component" value="Unassembled WGS sequence"/>
</dbReference>
<keyword evidence="2" id="KW-1185">Reference proteome</keyword>
<evidence type="ECO:0000313" key="2">
    <source>
        <dbReference type="Proteomes" id="UP001165960"/>
    </source>
</evidence>
<accession>A0ACC2SIV2</accession>
<evidence type="ECO:0000313" key="1">
    <source>
        <dbReference type="EMBL" id="KAJ9062302.1"/>
    </source>
</evidence>
<proteinExistence type="predicted"/>
<protein>
    <submittedName>
        <fullName evidence="1">Uncharacterized protein</fullName>
    </submittedName>
</protein>